<feature type="transmembrane region" description="Helical" evidence="1">
    <location>
        <begin position="128"/>
        <end position="146"/>
    </location>
</feature>
<dbReference type="EMBL" id="JAENRR010000019">
    <property type="protein sequence ID" value="MBK3517646.1"/>
    <property type="molecule type" value="Genomic_DNA"/>
</dbReference>
<evidence type="ECO:0000313" key="2">
    <source>
        <dbReference type="EMBL" id="MBK3517646.1"/>
    </source>
</evidence>
<keyword evidence="3" id="KW-1185">Reference proteome</keyword>
<organism evidence="2 3">
    <name type="scientific">Carboxylicivirga marina</name>
    <dbReference type="NCBI Taxonomy" id="2800988"/>
    <lineage>
        <taxon>Bacteria</taxon>
        <taxon>Pseudomonadati</taxon>
        <taxon>Bacteroidota</taxon>
        <taxon>Bacteroidia</taxon>
        <taxon>Marinilabiliales</taxon>
        <taxon>Marinilabiliaceae</taxon>
        <taxon>Carboxylicivirga</taxon>
    </lineage>
</organism>
<gene>
    <name evidence="2" type="ORF">JIV24_09915</name>
</gene>
<evidence type="ECO:0000256" key="1">
    <source>
        <dbReference type="SAM" id="Phobius"/>
    </source>
</evidence>
<comment type="caution">
    <text evidence="2">The sequence shown here is derived from an EMBL/GenBank/DDBJ whole genome shotgun (WGS) entry which is preliminary data.</text>
</comment>
<accession>A0ABS1HJ44</accession>
<keyword evidence="1" id="KW-0812">Transmembrane</keyword>
<feature type="transmembrane region" description="Helical" evidence="1">
    <location>
        <begin position="36"/>
        <end position="57"/>
    </location>
</feature>
<protein>
    <submittedName>
        <fullName evidence="2">Uncharacterized protein</fullName>
    </submittedName>
</protein>
<reference evidence="2 3" key="1">
    <citation type="submission" date="2021-01" db="EMBL/GenBank/DDBJ databases">
        <title>Carboxyliciviraga sp.nov., isolated from coastal sediments.</title>
        <authorList>
            <person name="Lu D."/>
            <person name="Zhang T."/>
        </authorList>
    </citation>
    <scope>NUCLEOTIDE SEQUENCE [LARGE SCALE GENOMIC DNA]</scope>
    <source>
        <strain evidence="2 3">N1Y132</strain>
    </source>
</reference>
<feature type="transmembrane region" description="Helical" evidence="1">
    <location>
        <begin position="6"/>
        <end position="24"/>
    </location>
</feature>
<dbReference type="RefSeq" id="WP_200464876.1">
    <property type="nucleotide sequence ID" value="NZ_JAENRR010000019.1"/>
</dbReference>
<proteinExistence type="predicted"/>
<name>A0ABS1HJ44_9BACT</name>
<keyword evidence="1" id="KW-1133">Transmembrane helix</keyword>
<sequence>MEATEYLAFLPLLIYGIALADLFGEWKRLLEPKGVFIPYLLFTVLLTETAVYNVFAYAELVGDLQNLHYYDYLVKLLPPFLFMLTVNVFTPEQGDNTKTYFMKQMPNFFSMLSAFMATHFFYDFGEDQLTVILRAFGVVLVLGAGFSRKIWMSYLVVAFWFISIYFRAGFTINL</sequence>
<evidence type="ECO:0000313" key="3">
    <source>
        <dbReference type="Proteomes" id="UP000605676"/>
    </source>
</evidence>
<keyword evidence="1" id="KW-0472">Membrane</keyword>
<feature type="transmembrane region" description="Helical" evidence="1">
    <location>
        <begin position="69"/>
        <end position="89"/>
    </location>
</feature>
<dbReference type="Proteomes" id="UP000605676">
    <property type="component" value="Unassembled WGS sequence"/>
</dbReference>
<feature type="transmembrane region" description="Helical" evidence="1">
    <location>
        <begin position="101"/>
        <end position="122"/>
    </location>
</feature>
<feature type="transmembrane region" description="Helical" evidence="1">
    <location>
        <begin position="153"/>
        <end position="172"/>
    </location>
</feature>